<keyword evidence="2" id="KW-1185">Reference proteome</keyword>
<organism evidence="1 2">
    <name type="scientific">Domibacillus iocasae</name>
    <dbReference type="NCBI Taxonomy" id="1714016"/>
    <lineage>
        <taxon>Bacteria</taxon>
        <taxon>Bacillati</taxon>
        <taxon>Bacillota</taxon>
        <taxon>Bacilli</taxon>
        <taxon>Bacillales</taxon>
        <taxon>Bacillaceae</taxon>
        <taxon>Domibacillus</taxon>
    </lineage>
</organism>
<dbReference type="Proteomes" id="UP000095658">
    <property type="component" value="Unassembled WGS sequence"/>
</dbReference>
<comment type="caution">
    <text evidence="1">The sequence shown here is derived from an EMBL/GenBank/DDBJ whole genome shotgun (WGS) entry which is preliminary data.</text>
</comment>
<accession>A0A1E7DSD2</accession>
<protein>
    <recommendedName>
        <fullName evidence="3">DUF2691 domain-containing protein</fullName>
    </recommendedName>
</protein>
<dbReference type="STRING" id="1714016.BA724_16645"/>
<dbReference type="RefSeq" id="WP_069937371.1">
    <property type="nucleotide sequence ID" value="NZ_MAMP01000007.1"/>
</dbReference>
<dbReference type="AlphaFoldDB" id="A0A1E7DSD2"/>
<dbReference type="EMBL" id="MAMP01000007">
    <property type="protein sequence ID" value="OES45994.1"/>
    <property type="molecule type" value="Genomic_DNA"/>
</dbReference>
<gene>
    <name evidence="1" type="ORF">BA724_16645</name>
</gene>
<proteinExistence type="predicted"/>
<evidence type="ECO:0000313" key="2">
    <source>
        <dbReference type="Proteomes" id="UP000095658"/>
    </source>
</evidence>
<sequence>MNTILEDFLGLKEILNVFNGIEKKYNWLLTDLDWCYPEHHFDYFEDFRIFSGSDNCLNSYWITGENLTKLANDNEVYFIWGVFSAFEKNQTIDLDEIKEEPYADGNPNFWCENPEIQHPKAIVELVFWDSSLILLLSKDNTLSVNFRNTFEGWKDLSSFNRS</sequence>
<reference evidence="1 2" key="1">
    <citation type="submission" date="2016-06" db="EMBL/GenBank/DDBJ databases">
        <title>Domibacillus iocasae genome sequencing.</title>
        <authorList>
            <person name="Verma A."/>
            <person name="Pal Y."/>
            <person name="Ojha A.K."/>
            <person name="Krishnamurthi S."/>
        </authorList>
    </citation>
    <scope>NUCLEOTIDE SEQUENCE [LARGE SCALE GENOMIC DNA]</scope>
    <source>
        <strain evidence="1 2">DSM 29979</strain>
    </source>
</reference>
<evidence type="ECO:0000313" key="1">
    <source>
        <dbReference type="EMBL" id="OES45994.1"/>
    </source>
</evidence>
<dbReference type="OrthoDB" id="797474at2"/>
<name>A0A1E7DSD2_9BACI</name>
<evidence type="ECO:0008006" key="3">
    <source>
        <dbReference type="Google" id="ProtNLM"/>
    </source>
</evidence>